<dbReference type="SUPFAM" id="SSF52200">
    <property type="entry name" value="Toll/Interleukin receptor TIR domain"/>
    <property type="match status" value="1"/>
</dbReference>
<keyword evidence="7" id="KW-1185">Reference proteome</keyword>
<gene>
    <name evidence="6" type="ORF">SSX86_007392</name>
</gene>
<dbReference type="InterPro" id="IPR000157">
    <property type="entry name" value="TIR_dom"/>
</dbReference>
<dbReference type="Gene3D" id="3.80.10.10">
    <property type="entry name" value="Ribonuclease Inhibitor"/>
    <property type="match status" value="3"/>
</dbReference>
<dbReference type="InterPro" id="IPR027417">
    <property type="entry name" value="P-loop_NTPase"/>
</dbReference>
<dbReference type="Pfam" id="PF23282">
    <property type="entry name" value="WHD_ROQ1"/>
    <property type="match status" value="1"/>
</dbReference>
<dbReference type="Pfam" id="PF01582">
    <property type="entry name" value="TIR"/>
    <property type="match status" value="1"/>
</dbReference>
<dbReference type="GO" id="GO:0007165">
    <property type="term" value="P:signal transduction"/>
    <property type="evidence" value="ECO:0007669"/>
    <property type="project" value="InterPro"/>
</dbReference>
<dbReference type="SUPFAM" id="SSF52540">
    <property type="entry name" value="P-loop containing nucleoside triphosphate hydrolases"/>
    <property type="match status" value="1"/>
</dbReference>
<keyword evidence="2" id="KW-0677">Repeat</keyword>
<dbReference type="Pfam" id="PF00931">
    <property type="entry name" value="NB-ARC"/>
    <property type="match status" value="1"/>
</dbReference>
<evidence type="ECO:0000256" key="3">
    <source>
        <dbReference type="ARBA" id="ARBA00022821"/>
    </source>
</evidence>
<dbReference type="InterPro" id="IPR055414">
    <property type="entry name" value="LRR_R13L4/SHOC2-like"/>
</dbReference>
<proteinExistence type="predicted"/>
<dbReference type="PRINTS" id="PR00364">
    <property type="entry name" value="DISEASERSIST"/>
</dbReference>
<dbReference type="Proteomes" id="UP001408789">
    <property type="component" value="Unassembled WGS sequence"/>
</dbReference>
<organism evidence="6 7">
    <name type="scientific">Deinandra increscens subsp. villosa</name>
    <dbReference type="NCBI Taxonomy" id="3103831"/>
    <lineage>
        <taxon>Eukaryota</taxon>
        <taxon>Viridiplantae</taxon>
        <taxon>Streptophyta</taxon>
        <taxon>Embryophyta</taxon>
        <taxon>Tracheophyta</taxon>
        <taxon>Spermatophyta</taxon>
        <taxon>Magnoliopsida</taxon>
        <taxon>eudicotyledons</taxon>
        <taxon>Gunneridae</taxon>
        <taxon>Pentapetalae</taxon>
        <taxon>asterids</taxon>
        <taxon>campanulids</taxon>
        <taxon>Asterales</taxon>
        <taxon>Asteraceae</taxon>
        <taxon>Asteroideae</taxon>
        <taxon>Heliantheae alliance</taxon>
        <taxon>Madieae</taxon>
        <taxon>Madiinae</taxon>
        <taxon>Deinandra</taxon>
    </lineage>
</organism>
<evidence type="ECO:0000256" key="2">
    <source>
        <dbReference type="ARBA" id="ARBA00022737"/>
    </source>
</evidence>
<dbReference type="GO" id="GO:0043531">
    <property type="term" value="F:ADP binding"/>
    <property type="evidence" value="ECO:0007669"/>
    <property type="project" value="InterPro"/>
</dbReference>
<dbReference type="FunFam" id="3.40.50.10140:FF:000007">
    <property type="entry name" value="Disease resistance protein (TIR-NBS-LRR class)"/>
    <property type="match status" value="1"/>
</dbReference>
<dbReference type="PANTHER" id="PTHR11017">
    <property type="entry name" value="LEUCINE-RICH REPEAT-CONTAINING PROTEIN"/>
    <property type="match status" value="1"/>
</dbReference>
<keyword evidence="1" id="KW-0433">Leucine-rich repeat</keyword>
<accession>A0AAP0DHA0</accession>
<feature type="domain" description="TIR" evidence="5">
    <location>
        <begin position="15"/>
        <end position="181"/>
    </location>
</feature>
<dbReference type="InterPro" id="IPR058192">
    <property type="entry name" value="WHD_ROQ1-like"/>
</dbReference>
<evidence type="ECO:0000313" key="7">
    <source>
        <dbReference type="Proteomes" id="UP001408789"/>
    </source>
</evidence>
<dbReference type="InterPro" id="IPR042197">
    <property type="entry name" value="Apaf_helical"/>
</dbReference>
<dbReference type="Gene3D" id="3.40.50.10140">
    <property type="entry name" value="Toll/interleukin-1 receptor homology (TIR) domain"/>
    <property type="match status" value="1"/>
</dbReference>
<protein>
    <recommendedName>
        <fullName evidence="5">TIR domain-containing protein</fullName>
    </recommendedName>
</protein>
<dbReference type="PROSITE" id="PS50104">
    <property type="entry name" value="TIR"/>
    <property type="match status" value="1"/>
</dbReference>
<evidence type="ECO:0000313" key="6">
    <source>
        <dbReference type="EMBL" id="KAK9073070.1"/>
    </source>
</evidence>
<dbReference type="GO" id="GO:0006952">
    <property type="term" value="P:defense response"/>
    <property type="evidence" value="ECO:0007669"/>
    <property type="project" value="UniProtKB-KW"/>
</dbReference>
<keyword evidence="4" id="KW-0520">NAD</keyword>
<dbReference type="Gene3D" id="3.40.50.300">
    <property type="entry name" value="P-loop containing nucleotide triphosphate hydrolases"/>
    <property type="match status" value="1"/>
</dbReference>
<dbReference type="Pfam" id="PF23598">
    <property type="entry name" value="LRR_14"/>
    <property type="match status" value="1"/>
</dbReference>
<keyword evidence="3" id="KW-0611">Plant defense</keyword>
<dbReference type="PANTHER" id="PTHR11017:SF577">
    <property type="entry name" value="DISEASE RESISTANCE PROTEIN (TIR-NBS-LRR CLASS), PUTATIVE-RELATED"/>
    <property type="match status" value="1"/>
</dbReference>
<dbReference type="InterPro" id="IPR032675">
    <property type="entry name" value="LRR_dom_sf"/>
</dbReference>
<evidence type="ECO:0000256" key="4">
    <source>
        <dbReference type="ARBA" id="ARBA00023027"/>
    </source>
</evidence>
<dbReference type="InterPro" id="IPR044974">
    <property type="entry name" value="Disease_R_plants"/>
</dbReference>
<dbReference type="SUPFAM" id="SSF46785">
    <property type="entry name" value="Winged helix' DNA-binding domain"/>
    <property type="match status" value="1"/>
</dbReference>
<dbReference type="InterPro" id="IPR002182">
    <property type="entry name" value="NB-ARC"/>
</dbReference>
<reference evidence="6 7" key="1">
    <citation type="submission" date="2024-04" db="EMBL/GenBank/DDBJ databases">
        <title>The reference genome of an endangered Asteraceae, Deinandra increscens subsp. villosa, native to the Central Coast of California.</title>
        <authorList>
            <person name="Guilliams M."/>
            <person name="Hasenstab-Lehman K."/>
            <person name="Meyer R."/>
            <person name="Mcevoy S."/>
        </authorList>
    </citation>
    <scope>NUCLEOTIDE SEQUENCE [LARGE SCALE GENOMIC DNA]</scope>
    <source>
        <tissue evidence="6">Leaf</tissue>
    </source>
</reference>
<dbReference type="InterPro" id="IPR036390">
    <property type="entry name" value="WH_DNA-bd_sf"/>
</dbReference>
<dbReference type="GO" id="GO:0051707">
    <property type="term" value="P:response to other organism"/>
    <property type="evidence" value="ECO:0007669"/>
    <property type="project" value="UniProtKB-ARBA"/>
</dbReference>
<sequence length="1289" mass="146716">MESTTSASSFVQKKFRYDVFLSFRGEDTRKNFVDHLYLALVNKGVITYKDDEKIKQGERISDQLLRSIEESRFHIIVFSKNYASSSWCLDELVKIMECQRTPDHTAYPVFYDVEPTEIRNQSGAVGEAFAKHVEKEDAIAGRWRDALHEAADLAGWELKYTLDGHEAKFIQQVVQKILLEPHFISSSFDKNLVGMETRVKDVVSALEIDSDDVRMIGIWGMGGGGKTTLARAVFDHISMWFEGKSFVENVREGSKGSGLKELQKQVLQDVLNDQSIGVTGIYEGKNKLKKMMPGRKVLVVLDDVDDVEQLKALVGEPDWFKPGSKIIITTRDEQVLKAHGVNYIHDVSLLSLEEAICLFSRCAFKKEVPIQEYEELSCKVVYYANGLPLTITVLGSFLYGRAVHEWEDAIERLKKIPLKETLQKLELSYDGLDDDYKEIFLEVACILKGEEEDRAIRVLESCGFNAQIGLRILEQKSLITISEYNCLHMHDHIEEMGRDIVRRVERDEPNRHNRLWVKEEIEDILDNELGTKATRSIMLKGPDLEPTNIMKGLRKMKALRSLHVGFRYREMKTDEVGQFLPNTLGSLCWHAFPFRCLPKTFKAHMLVNLEMPDSKISQLWERDEIEDRNKLNLRFLDLQFSALKTFDLEMTPHLEMLNLEGCDDFVEINMTHKCPKLKTLELGGSKVGSLNLGLTPHLETLDLHGCNDFVELNMTHECPKLKTLNLSGSKVCSLNLGLTPHLETLHLEGCNDFVELNMTHECPKLKTLELGGSKVGSLNLGLTPHLETLDLHGCNDFVELNMTHECPKLKTLNLSGSKVCSLNLGLAPHLETLYLEGCNDFVELNMTHECPKLKTLNLGGSKVSSLNLGLTPNLETLYLEGCNDFVELNMTHECPNLGTLYLSGSKVSSLNLGLTPNLETLYLKGCNDFVELNMTHECPKLKTLNLSGSKVSILNLGLTPHLETLELQRCYNLQEIQSMGCLKKLVHLNLKGCLRFQDLFFHERTGFGPFYKLQLSAESLDKCPLHPNSILPKFQFTCSYNERVPYLSGTIERLLSFGVCACTNLESFSATICSSQHLTKLTLEGRIPEVLKDLGQIWSLEELTMSMKEIKHLPDSICMLKHLRSLELKSCWLLEKLPNDIDRLECLEKLDLTDCISLQDIPNSICNMKRLYYLNLSFCMLVEKLPKELGRLECLEDLDIEGAGISFLPQSIFQLTNLRIIGSRWQLESYGFTSCIKTWNSRHTACCHRNDVEAVSPFHLYQVSHSHFPVEFWWIQGNHKEQSNQDMFL</sequence>
<dbReference type="SUPFAM" id="SSF52058">
    <property type="entry name" value="L domain-like"/>
    <property type="match status" value="3"/>
</dbReference>
<name>A0AAP0DHA0_9ASTR</name>
<dbReference type="Gene3D" id="1.10.8.430">
    <property type="entry name" value="Helical domain of apoptotic protease-activating factors"/>
    <property type="match status" value="1"/>
</dbReference>
<dbReference type="EMBL" id="JBCNJP010000009">
    <property type="protein sequence ID" value="KAK9073070.1"/>
    <property type="molecule type" value="Genomic_DNA"/>
</dbReference>
<evidence type="ECO:0000256" key="1">
    <source>
        <dbReference type="ARBA" id="ARBA00022614"/>
    </source>
</evidence>
<dbReference type="InterPro" id="IPR035897">
    <property type="entry name" value="Toll_tir_struct_dom_sf"/>
</dbReference>
<comment type="caution">
    <text evidence="6">The sequence shown here is derived from an EMBL/GenBank/DDBJ whole genome shotgun (WGS) entry which is preliminary data.</text>
</comment>
<dbReference type="SMART" id="SM00255">
    <property type="entry name" value="TIR"/>
    <property type="match status" value="1"/>
</dbReference>
<evidence type="ECO:0000259" key="5">
    <source>
        <dbReference type="PROSITE" id="PS50104"/>
    </source>
</evidence>